<accession>A0AAD9IQR5</accession>
<reference evidence="1" key="1">
    <citation type="journal article" date="2023" name="Mol. Biol. Evol.">
        <title>Third-Generation Sequencing Reveals the Adaptive Role of the Epigenome in Three Deep-Sea Polychaetes.</title>
        <authorList>
            <person name="Perez M."/>
            <person name="Aroh O."/>
            <person name="Sun Y."/>
            <person name="Lan Y."/>
            <person name="Juniper S.K."/>
            <person name="Young C.R."/>
            <person name="Angers B."/>
            <person name="Qian P.Y."/>
        </authorList>
    </citation>
    <scope>NUCLEOTIDE SEQUENCE</scope>
    <source>
        <strain evidence="1">P08H-3</strain>
    </source>
</reference>
<evidence type="ECO:0000313" key="2">
    <source>
        <dbReference type="Proteomes" id="UP001208570"/>
    </source>
</evidence>
<dbReference type="EMBL" id="JAODUP010002221">
    <property type="protein sequence ID" value="KAK2138921.1"/>
    <property type="molecule type" value="Genomic_DNA"/>
</dbReference>
<gene>
    <name evidence="1" type="ORF">LSH36_2233g00000</name>
</gene>
<dbReference type="AlphaFoldDB" id="A0AAD9IQR5"/>
<proteinExistence type="predicted"/>
<dbReference type="Proteomes" id="UP001208570">
    <property type="component" value="Unassembled WGS sequence"/>
</dbReference>
<sequence>MINSIYRSISSIVDNACGADEIAQLFVSKHEQLYTSVPTDTKELGVILSNINKRLGNRNIDGIHVSVDGIANSISRLKSGKSDGGQGFDADHLLNSTSKLVQI</sequence>
<protein>
    <submittedName>
        <fullName evidence="1">Uncharacterized protein</fullName>
    </submittedName>
</protein>
<comment type="caution">
    <text evidence="1">The sequence shown here is derived from an EMBL/GenBank/DDBJ whole genome shotgun (WGS) entry which is preliminary data.</text>
</comment>
<organism evidence="1 2">
    <name type="scientific">Paralvinella palmiformis</name>
    <dbReference type="NCBI Taxonomy" id="53620"/>
    <lineage>
        <taxon>Eukaryota</taxon>
        <taxon>Metazoa</taxon>
        <taxon>Spiralia</taxon>
        <taxon>Lophotrochozoa</taxon>
        <taxon>Annelida</taxon>
        <taxon>Polychaeta</taxon>
        <taxon>Sedentaria</taxon>
        <taxon>Canalipalpata</taxon>
        <taxon>Terebellida</taxon>
        <taxon>Terebelliformia</taxon>
        <taxon>Alvinellidae</taxon>
        <taxon>Paralvinella</taxon>
    </lineage>
</organism>
<name>A0AAD9IQR5_9ANNE</name>
<keyword evidence="2" id="KW-1185">Reference proteome</keyword>
<evidence type="ECO:0000313" key="1">
    <source>
        <dbReference type="EMBL" id="KAK2138921.1"/>
    </source>
</evidence>